<gene>
    <name evidence="2" type="ORF">PGQ11_008962</name>
</gene>
<comment type="caution">
    <text evidence="2">The sequence shown here is derived from an EMBL/GenBank/DDBJ whole genome shotgun (WGS) entry which is preliminary data.</text>
</comment>
<dbReference type="PANTHER" id="PTHR33112">
    <property type="entry name" value="DOMAIN PROTEIN, PUTATIVE-RELATED"/>
    <property type="match status" value="1"/>
</dbReference>
<evidence type="ECO:0000259" key="1">
    <source>
        <dbReference type="Pfam" id="PF06985"/>
    </source>
</evidence>
<dbReference type="InterPro" id="IPR010730">
    <property type="entry name" value="HET"/>
</dbReference>
<feature type="domain" description="Heterokaryon incompatibility" evidence="1">
    <location>
        <begin position="233"/>
        <end position="367"/>
    </location>
</feature>
<sequence length="719" mass="80755">MDAVRLEGNTQSRESLCAVCEVIDWSEVSKRTHDAGSDGLPVRKFSTADSQQNLRLSKCQICRALATIKSGKLDGKPGGCTLVSVWSSHLERYEGIFDCYLILYVSESWPLPDNGYNRFGFLAVFETGVAAHCDANISQQPADANPGLSSIMGSDSRPKHATQPVERILPRDDGSMRLLEERPNFLYIQQVEKICRSEHPSCQRPSSSQPDLPLRVINCHTKEVIDAPVGSDYLALSYVWGDTTKTVGDPQSNEPALPPVVLDSIEVTLALNHDYLWVDRYCIDHSGPYKDYIIGRMNEVYAQAAIVIIATTGDSADDGLPGISTRREAALETTIGSFTFRQIPACSPLQFLIDRVSWLSRGWTYQEGYLSRRRLFFSKTQTLFVCDSMVFPESMAFGFLLKDSEWGRSGLVRRPGLPNQTEGCQQDFREDYHNLRDNILQFSNRKLTFDDDSLRAFMGVLNDHKHGVTRQHHLWGLPISPAEGLHMPPRIALGWTHGCSMAQWRRPSLPSWSWVGWAGATHLPWDPDVDLSMVYLKPEQKEPLGAVYSSLTTSQDQPRRLYLRSAVTEVTFIPEDTVRPTGDDVRRCWREPRMFAVLPVTETAHMVVSAFVDDDIELWKSYSSVILSDENETDEDGLLPSGKQRAKLLVLRTVDGHFERVGIVKTGSIGLDDEEPMHYEVSSADISNKIVNLKPTKGPGPVMEQLWRQKAKQQTICLS</sequence>
<dbReference type="EMBL" id="JAPCWZ010000005">
    <property type="protein sequence ID" value="KAK8862727.1"/>
    <property type="molecule type" value="Genomic_DNA"/>
</dbReference>
<organism evidence="2 3">
    <name type="scientific">Apiospora arundinis</name>
    <dbReference type="NCBI Taxonomy" id="335852"/>
    <lineage>
        <taxon>Eukaryota</taxon>
        <taxon>Fungi</taxon>
        <taxon>Dikarya</taxon>
        <taxon>Ascomycota</taxon>
        <taxon>Pezizomycotina</taxon>
        <taxon>Sordariomycetes</taxon>
        <taxon>Xylariomycetidae</taxon>
        <taxon>Amphisphaeriales</taxon>
        <taxon>Apiosporaceae</taxon>
        <taxon>Apiospora</taxon>
    </lineage>
</organism>
<proteinExistence type="predicted"/>
<name>A0ABR2IGP4_9PEZI</name>
<accession>A0ABR2IGP4</accession>
<dbReference type="PANTHER" id="PTHR33112:SF1">
    <property type="entry name" value="HETEROKARYON INCOMPATIBILITY DOMAIN-CONTAINING PROTEIN"/>
    <property type="match status" value="1"/>
</dbReference>
<dbReference type="Proteomes" id="UP001390339">
    <property type="component" value="Unassembled WGS sequence"/>
</dbReference>
<protein>
    <submittedName>
        <fullName evidence="2">HET-domain-containing protein</fullName>
    </submittedName>
</protein>
<dbReference type="Pfam" id="PF06985">
    <property type="entry name" value="HET"/>
    <property type="match status" value="1"/>
</dbReference>
<evidence type="ECO:0000313" key="2">
    <source>
        <dbReference type="EMBL" id="KAK8862727.1"/>
    </source>
</evidence>
<evidence type="ECO:0000313" key="3">
    <source>
        <dbReference type="Proteomes" id="UP001390339"/>
    </source>
</evidence>
<keyword evidence="3" id="KW-1185">Reference proteome</keyword>
<reference evidence="2 3" key="1">
    <citation type="journal article" date="2024" name="IMA Fungus">
        <title>Apiospora arundinis, a panoply of carbohydrate-active enzymes and secondary metabolites.</title>
        <authorList>
            <person name="Sorensen T."/>
            <person name="Petersen C."/>
            <person name="Muurmann A.T."/>
            <person name="Christiansen J.V."/>
            <person name="Brundto M.L."/>
            <person name="Overgaard C.K."/>
            <person name="Boysen A.T."/>
            <person name="Wollenberg R.D."/>
            <person name="Larsen T.O."/>
            <person name="Sorensen J.L."/>
            <person name="Nielsen K.L."/>
            <person name="Sondergaard T.E."/>
        </authorList>
    </citation>
    <scope>NUCLEOTIDE SEQUENCE [LARGE SCALE GENOMIC DNA]</scope>
    <source>
        <strain evidence="2 3">AAU 773</strain>
    </source>
</reference>